<keyword evidence="3" id="KW-0812">Transmembrane</keyword>
<name>A0A6G1I756_9PEZI</name>
<dbReference type="Gene3D" id="1.20.1280.50">
    <property type="match status" value="1"/>
</dbReference>
<feature type="domain" description="Cyclic nucleotide-binding" evidence="10">
    <location>
        <begin position="66"/>
        <end position="183"/>
    </location>
</feature>
<evidence type="ECO:0000256" key="7">
    <source>
        <dbReference type="ARBA" id="ARBA00023286"/>
    </source>
</evidence>
<evidence type="ECO:0000256" key="4">
    <source>
        <dbReference type="ARBA" id="ARBA00022989"/>
    </source>
</evidence>
<dbReference type="Gene3D" id="2.60.120.10">
    <property type="entry name" value="Jelly Rolls"/>
    <property type="match status" value="2"/>
</dbReference>
<dbReference type="PROSITE" id="PS50042">
    <property type="entry name" value="CNMP_BINDING_3"/>
    <property type="match status" value="2"/>
</dbReference>
<dbReference type="InterPro" id="IPR000595">
    <property type="entry name" value="cNMP-bd_dom"/>
</dbReference>
<dbReference type="AlphaFoldDB" id="A0A6G1I756"/>
<dbReference type="Pfam" id="PF25372">
    <property type="entry name" value="DUF7885"/>
    <property type="match status" value="1"/>
</dbReference>
<dbReference type="EMBL" id="ML996688">
    <property type="protein sequence ID" value="KAF2404120.1"/>
    <property type="molecule type" value="Genomic_DNA"/>
</dbReference>
<dbReference type="Proteomes" id="UP000799640">
    <property type="component" value="Unassembled WGS sequence"/>
</dbReference>
<feature type="domain" description="Cyclic nucleotide-binding" evidence="10">
    <location>
        <begin position="276"/>
        <end position="418"/>
    </location>
</feature>
<evidence type="ECO:0000256" key="9">
    <source>
        <dbReference type="SAM" id="MobiDB-lite"/>
    </source>
</evidence>
<dbReference type="CDD" id="cd00038">
    <property type="entry name" value="CAP_ED"/>
    <property type="match status" value="2"/>
</dbReference>
<dbReference type="InterPro" id="IPR032675">
    <property type="entry name" value="LRR_dom_sf"/>
</dbReference>
<keyword evidence="6" id="KW-0472">Membrane</keyword>
<dbReference type="SUPFAM" id="SSF52047">
    <property type="entry name" value="RNI-like"/>
    <property type="match status" value="1"/>
</dbReference>
<feature type="compositionally biased region" description="Basic and acidic residues" evidence="9">
    <location>
        <begin position="215"/>
        <end position="230"/>
    </location>
</feature>
<dbReference type="Gene3D" id="3.80.10.10">
    <property type="entry name" value="Ribonuclease Inhibitor"/>
    <property type="match status" value="2"/>
</dbReference>
<dbReference type="GO" id="GO:0005221">
    <property type="term" value="F:intracellularly cyclic nucleotide-activated monoatomic cation channel activity"/>
    <property type="evidence" value="ECO:0007669"/>
    <property type="project" value="InterPro"/>
</dbReference>
<protein>
    <submittedName>
        <fullName evidence="12">RNI-like protein</fullName>
    </submittedName>
</protein>
<dbReference type="SUPFAM" id="SSF51206">
    <property type="entry name" value="cAMP-binding domain-like"/>
    <property type="match status" value="2"/>
</dbReference>
<dbReference type="InterPro" id="IPR014710">
    <property type="entry name" value="RmlC-like_jellyroll"/>
</dbReference>
<evidence type="ECO:0000256" key="8">
    <source>
        <dbReference type="ARBA" id="ARBA00023303"/>
    </source>
</evidence>
<evidence type="ECO:0000256" key="2">
    <source>
        <dbReference type="ARBA" id="ARBA00022448"/>
    </source>
</evidence>
<evidence type="ECO:0000256" key="3">
    <source>
        <dbReference type="ARBA" id="ARBA00022692"/>
    </source>
</evidence>
<evidence type="ECO:0000259" key="11">
    <source>
        <dbReference type="PROSITE" id="PS50181"/>
    </source>
</evidence>
<dbReference type="CDD" id="cd09917">
    <property type="entry name" value="F-box_SF"/>
    <property type="match status" value="1"/>
</dbReference>
<dbReference type="InterPro" id="IPR050866">
    <property type="entry name" value="CNG_cation_channel"/>
</dbReference>
<dbReference type="GO" id="GO:0044877">
    <property type="term" value="F:protein-containing complex binding"/>
    <property type="evidence" value="ECO:0007669"/>
    <property type="project" value="TreeGrafter"/>
</dbReference>
<accession>A0A6G1I756</accession>
<feature type="compositionally biased region" description="Low complexity" evidence="9">
    <location>
        <begin position="453"/>
        <end position="463"/>
    </location>
</feature>
<feature type="region of interest" description="Disordered" evidence="9">
    <location>
        <begin position="327"/>
        <end position="349"/>
    </location>
</feature>
<dbReference type="SMART" id="SM00367">
    <property type="entry name" value="LRR_CC"/>
    <property type="match status" value="8"/>
</dbReference>
<gene>
    <name evidence="12" type="ORF">EJ06DRAFT_553055</name>
</gene>
<dbReference type="InterPro" id="IPR018488">
    <property type="entry name" value="cNMP-bd_CS"/>
</dbReference>
<dbReference type="FunFam" id="2.60.120.10:FF:000057">
    <property type="entry name" value="Cyclic nucleotide-binding domain protein"/>
    <property type="match status" value="1"/>
</dbReference>
<dbReference type="InterPro" id="IPR006553">
    <property type="entry name" value="Leu-rich_rpt_Cys-con_subtyp"/>
</dbReference>
<proteinExistence type="predicted"/>
<dbReference type="PROSITE" id="PS00889">
    <property type="entry name" value="CNMP_BINDING_2"/>
    <property type="match status" value="1"/>
</dbReference>
<dbReference type="PROSITE" id="PS50181">
    <property type="entry name" value="FBOX"/>
    <property type="match status" value="1"/>
</dbReference>
<dbReference type="PANTHER" id="PTHR45638">
    <property type="entry name" value="CYCLIC NUCLEOTIDE-GATED CATION CHANNEL SUBUNIT A"/>
    <property type="match status" value="1"/>
</dbReference>
<sequence length="1007" mass="109879">MRRYTRPGAGGTLYYKASSSSDPVTLIHSFDSDSLPTRPVRPSPLSASTIQGLPLDLLNRLRTFPLFLSAPDSFLQEVGQHLRPQLYQPHEPVLNEGDDAKAMYWLVRGALRVTSRDGESTYAELLPGAFFGEIGVLMGVPRTATIVAKLKSLVVRLGREDLVRILADYPAVERAIREEAAERLSILDRKKREGQAAKTLNNLARQGVVRKRPREDEKLADLRIEPEPKPEVPLIGPAPHGKKRKSPSPSLVETVRDSALGSGSVNVRQLLRELPLFGQLPPAILHFLGLNAQPRTYPPFTDIIRQGERGRDVYFIVRGEVEVVVEERSTPSATGDANMEDGSMPSPTPSVDTVIKARLRAGQYFGEVVSLSLAPRRTATVRSVTAVECLMISGSTLDDLWAMCGPDIRKQVERTARERLADQSPTQTQASLPSLSAGISPQPAIIVPPPPSDADIPMPDADSVPTLKVDAEPPPRRPQSVTFNLPPFLPSDDTRTEERTVEAQVDPDPFLNIDLENVRSRSRRGSLAPPQSPGVPSSPNSSAPSEEHTNGMTLLPMPLNFRLGSPPRALSTPFPDPLSPTTRLTFAHLSNKRARTGRIHPPATLLASSRGRKLPDAVLTQVFANLPLAPLLRARAVCVHWLDLISHAPAALPVLDLRPYNRLVTDAVLTTVIAPFVRERPRVVDLSHCFHVTDEGFGALARACGAGVRVWRMRSVWDVSGQAVLEMVGRARGLEEVDLSNCRKVGDNLLARVVGWVVPEGYVAPAGEEGRGRGRGRKGKEAVAQAQAVPGTVVGCSGLKRLTLSYCKHITDRSMAHIAAHAAGRIEEMDLTRCTTITDAGFAHWGLYNFARLRRLVLADCTYLTDHAVVSLCNAAKGLRELDLSFCCALSDTATEVLALGCPHLTHLNLAFCGSAVSDASLRAVGLHLLELQDLSVRGCVRVTGKGVEAVVEGCGRLVRFDVSQCRNLVDWVRLGGVGRVNEKYRRGREWDVAFCVVADGRWREVR</sequence>
<keyword evidence="8" id="KW-0407">Ion channel</keyword>
<feature type="region of interest" description="Disordered" evidence="9">
    <location>
        <begin position="418"/>
        <end position="555"/>
    </location>
</feature>
<feature type="region of interest" description="Disordered" evidence="9">
    <location>
        <begin position="215"/>
        <end position="253"/>
    </location>
</feature>
<dbReference type="InterPro" id="IPR018490">
    <property type="entry name" value="cNMP-bd_dom_sf"/>
</dbReference>
<dbReference type="Pfam" id="PF00027">
    <property type="entry name" value="cNMP_binding"/>
    <property type="match status" value="2"/>
</dbReference>
<evidence type="ECO:0000256" key="5">
    <source>
        <dbReference type="ARBA" id="ARBA00023065"/>
    </source>
</evidence>
<evidence type="ECO:0000313" key="12">
    <source>
        <dbReference type="EMBL" id="KAF2404120.1"/>
    </source>
</evidence>
<feature type="domain" description="F-box" evidence="11">
    <location>
        <begin position="608"/>
        <end position="663"/>
    </location>
</feature>
<feature type="compositionally biased region" description="Low complexity" evidence="9">
    <location>
        <begin position="534"/>
        <end position="544"/>
    </location>
</feature>
<reference evidence="12" key="1">
    <citation type="journal article" date="2020" name="Stud. Mycol.">
        <title>101 Dothideomycetes genomes: a test case for predicting lifestyles and emergence of pathogens.</title>
        <authorList>
            <person name="Haridas S."/>
            <person name="Albert R."/>
            <person name="Binder M."/>
            <person name="Bloem J."/>
            <person name="Labutti K."/>
            <person name="Salamov A."/>
            <person name="Andreopoulos B."/>
            <person name="Baker S."/>
            <person name="Barry K."/>
            <person name="Bills G."/>
            <person name="Bluhm B."/>
            <person name="Cannon C."/>
            <person name="Castanera R."/>
            <person name="Culley D."/>
            <person name="Daum C."/>
            <person name="Ezra D."/>
            <person name="Gonzalez J."/>
            <person name="Henrissat B."/>
            <person name="Kuo A."/>
            <person name="Liang C."/>
            <person name="Lipzen A."/>
            <person name="Lutzoni F."/>
            <person name="Magnuson J."/>
            <person name="Mondo S."/>
            <person name="Nolan M."/>
            <person name="Ohm R."/>
            <person name="Pangilinan J."/>
            <person name="Park H.-J."/>
            <person name="Ramirez L."/>
            <person name="Alfaro M."/>
            <person name="Sun H."/>
            <person name="Tritt A."/>
            <person name="Yoshinaga Y."/>
            <person name="Zwiers L.-H."/>
            <person name="Turgeon B."/>
            <person name="Goodwin S."/>
            <person name="Spatafora J."/>
            <person name="Crous P."/>
            <person name="Grigoriev I."/>
        </authorList>
    </citation>
    <scope>NUCLEOTIDE SEQUENCE</scope>
    <source>
        <strain evidence="12">CBS 262.69</strain>
    </source>
</reference>
<feature type="compositionally biased region" description="Polar residues" evidence="9">
    <location>
        <begin position="423"/>
        <end position="434"/>
    </location>
</feature>
<dbReference type="Pfam" id="PF00646">
    <property type="entry name" value="F-box"/>
    <property type="match status" value="1"/>
</dbReference>
<evidence type="ECO:0000256" key="1">
    <source>
        <dbReference type="ARBA" id="ARBA00004141"/>
    </source>
</evidence>
<dbReference type="Pfam" id="PF16643">
    <property type="entry name" value="cNMPbd_u2"/>
    <property type="match status" value="1"/>
</dbReference>
<keyword evidence="4" id="KW-1133">Transmembrane helix</keyword>
<dbReference type="GO" id="GO:0016020">
    <property type="term" value="C:membrane"/>
    <property type="evidence" value="ECO:0007669"/>
    <property type="project" value="UniProtKB-SubCell"/>
</dbReference>
<keyword evidence="13" id="KW-1185">Reference proteome</keyword>
<feature type="compositionally biased region" description="Basic and acidic residues" evidence="9">
    <location>
        <begin position="492"/>
        <end position="501"/>
    </location>
</feature>
<dbReference type="InterPro" id="IPR057207">
    <property type="entry name" value="FBXL15_LRR"/>
</dbReference>
<dbReference type="PROSITE" id="PS00888">
    <property type="entry name" value="CNMP_BINDING_1"/>
    <property type="match status" value="1"/>
</dbReference>
<dbReference type="SMART" id="SM00100">
    <property type="entry name" value="cNMP"/>
    <property type="match status" value="2"/>
</dbReference>
<evidence type="ECO:0000256" key="6">
    <source>
        <dbReference type="ARBA" id="ARBA00023136"/>
    </source>
</evidence>
<evidence type="ECO:0000313" key="13">
    <source>
        <dbReference type="Proteomes" id="UP000799640"/>
    </source>
</evidence>
<dbReference type="SUPFAM" id="SSF81383">
    <property type="entry name" value="F-box domain"/>
    <property type="match status" value="1"/>
</dbReference>
<comment type="subcellular location">
    <subcellularLocation>
        <location evidence="1">Membrane</location>
        <topology evidence="1">Multi-pass membrane protein</topology>
    </subcellularLocation>
</comment>
<dbReference type="InterPro" id="IPR036047">
    <property type="entry name" value="F-box-like_dom_sf"/>
</dbReference>
<keyword evidence="7" id="KW-1071">Ligand-gated ion channel</keyword>
<keyword evidence="2" id="KW-0813">Transport</keyword>
<dbReference type="InterPro" id="IPR001810">
    <property type="entry name" value="F-box_dom"/>
</dbReference>
<evidence type="ECO:0000259" key="10">
    <source>
        <dbReference type="PROSITE" id="PS50042"/>
    </source>
</evidence>
<dbReference type="PANTHER" id="PTHR45638:SF24">
    <property type="entry name" value="CYCLIC NUCLEOTIDE-BINDING DOMAIN PROTEIN (AFU_ORTHOLOGUE AFUA_2G03170)"/>
    <property type="match status" value="1"/>
</dbReference>
<keyword evidence="5" id="KW-0406">Ion transport</keyword>
<organism evidence="12 13">
    <name type="scientific">Trichodelitschia bisporula</name>
    <dbReference type="NCBI Taxonomy" id="703511"/>
    <lineage>
        <taxon>Eukaryota</taxon>
        <taxon>Fungi</taxon>
        <taxon>Dikarya</taxon>
        <taxon>Ascomycota</taxon>
        <taxon>Pezizomycotina</taxon>
        <taxon>Dothideomycetes</taxon>
        <taxon>Dothideomycetes incertae sedis</taxon>
        <taxon>Phaeotrichales</taxon>
        <taxon>Phaeotrichaceae</taxon>
        <taxon>Trichodelitschia</taxon>
    </lineage>
</organism>
<dbReference type="OrthoDB" id="421226at2759"/>